<protein>
    <submittedName>
        <fullName evidence="1">Uncharacterized protein</fullName>
    </submittedName>
</protein>
<dbReference type="OrthoDB" id="10261433at2759"/>
<keyword evidence="2" id="KW-1185">Reference proteome</keyword>
<dbReference type="EMBL" id="FJUY01000007">
    <property type="protein sequence ID" value="CZT19237.1"/>
    <property type="molecule type" value="Genomic_DNA"/>
</dbReference>
<proteinExistence type="predicted"/>
<accession>A0A2D3V3H2</accession>
<dbReference type="GeneID" id="35600251"/>
<evidence type="ECO:0000313" key="1">
    <source>
        <dbReference type="EMBL" id="CZT19237.1"/>
    </source>
</evidence>
<name>A0A2D3V3H2_9PEZI</name>
<sequence>MAQRCIQTSKSMRKAEQLAPLRNTACPIGLGKQRLMLGHRNPKIVGIIHNHDKHLNHLFSRMLSPAVIFRAGLLDIAPSTRPR</sequence>
<gene>
    <name evidence="1" type="ORF">RCC_05083</name>
</gene>
<dbReference type="Proteomes" id="UP000225277">
    <property type="component" value="Unassembled WGS sequence"/>
</dbReference>
<organism evidence="1 2">
    <name type="scientific">Ramularia collo-cygni</name>
    <dbReference type="NCBI Taxonomy" id="112498"/>
    <lineage>
        <taxon>Eukaryota</taxon>
        <taxon>Fungi</taxon>
        <taxon>Dikarya</taxon>
        <taxon>Ascomycota</taxon>
        <taxon>Pezizomycotina</taxon>
        <taxon>Dothideomycetes</taxon>
        <taxon>Dothideomycetidae</taxon>
        <taxon>Mycosphaerellales</taxon>
        <taxon>Mycosphaerellaceae</taxon>
        <taxon>Ramularia</taxon>
    </lineage>
</organism>
<reference evidence="1 2" key="1">
    <citation type="submission" date="2016-03" db="EMBL/GenBank/DDBJ databases">
        <authorList>
            <person name="Ploux O."/>
        </authorList>
    </citation>
    <scope>NUCLEOTIDE SEQUENCE [LARGE SCALE GENOMIC DNA]</scope>
    <source>
        <strain evidence="1 2">URUG2</strain>
    </source>
</reference>
<dbReference type="RefSeq" id="XP_023626127.1">
    <property type="nucleotide sequence ID" value="XM_023770359.1"/>
</dbReference>
<evidence type="ECO:0000313" key="2">
    <source>
        <dbReference type="Proteomes" id="UP000225277"/>
    </source>
</evidence>
<dbReference type="AlphaFoldDB" id="A0A2D3V3H2"/>